<dbReference type="KEGG" id="gog:C1280_07995"/>
<sequence length="108" mass="11886">MSLARRVRALADRIPPARPGTDLPTDPVAFGRGLLRGDFGPADLDPTHPDHTGWAVQALAFLGTLRPEHQAWLRDQRERFPGAYPDALLLPATDEQIVAALDQVMRRG</sequence>
<name>A0A2Z3GZP7_9BACT</name>
<dbReference type="EMBL" id="CP025958">
    <property type="protein sequence ID" value="AWM36967.1"/>
    <property type="molecule type" value="Genomic_DNA"/>
</dbReference>
<protein>
    <submittedName>
        <fullName evidence="1">Uncharacterized protein</fullName>
    </submittedName>
</protein>
<dbReference type="RefSeq" id="WP_010033137.1">
    <property type="nucleotide sequence ID" value="NZ_CP025958.1"/>
</dbReference>
<gene>
    <name evidence="1" type="ORF">C1280_07995</name>
</gene>
<accession>A0A2Z3GZP7</accession>
<proteinExistence type="predicted"/>
<dbReference type="OrthoDB" id="300146at2"/>
<dbReference type="AlphaFoldDB" id="A0A2Z3GZP7"/>
<evidence type="ECO:0000313" key="1">
    <source>
        <dbReference type="EMBL" id="AWM36967.1"/>
    </source>
</evidence>
<organism evidence="1 2">
    <name type="scientific">Gemmata obscuriglobus</name>
    <dbReference type="NCBI Taxonomy" id="114"/>
    <lineage>
        <taxon>Bacteria</taxon>
        <taxon>Pseudomonadati</taxon>
        <taxon>Planctomycetota</taxon>
        <taxon>Planctomycetia</taxon>
        <taxon>Gemmatales</taxon>
        <taxon>Gemmataceae</taxon>
        <taxon>Gemmata</taxon>
    </lineage>
</organism>
<dbReference type="Proteomes" id="UP000245802">
    <property type="component" value="Chromosome"/>
</dbReference>
<reference evidence="1 2" key="1">
    <citation type="submission" date="2018-01" db="EMBL/GenBank/DDBJ databases">
        <title>G. obscuriglobus.</title>
        <authorList>
            <person name="Franke J."/>
            <person name="Blomberg W."/>
            <person name="Selmecki A."/>
        </authorList>
    </citation>
    <scope>NUCLEOTIDE SEQUENCE [LARGE SCALE GENOMIC DNA]</scope>
    <source>
        <strain evidence="1 2">DSM 5831</strain>
    </source>
</reference>
<keyword evidence="2" id="KW-1185">Reference proteome</keyword>
<evidence type="ECO:0000313" key="2">
    <source>
        <dbReference type="Proteomes" id="UP000245802"/>
    </source>
</evidence>